<dbReference type="SUPFAM" id="SSF51735">
    <property type="entry name" value="NAD(P)-binding Rossmann-fold domains"/>
    <property type="match status" value="3"/>
</dbReference>
<dbReference type="Pfam" id="PF00106">
    <property type="entry name" value="adh_short"/>
    <property type="match status" value="2"/>
</dbReference>
<dbReference type="GO" id="GO:0016616">
    <property type="term" value="F:oxidoreductase activity, acting on the CH-OH group of donors, NAD or NADP as acceptor"/>
    <property type="evidence" value="ECO:0007669"/>
    <property type="project" value="TreeGrafter"/>
</dbReference>
<dbReference type="EMBL" id="ADVR01000010">
    <property type="protein sequence ID" value="EFO81531.1"/>
    <property type="molecule type" value="Genomic_DNA"/>
</dbReference>
<proteinExistence type="inferred from homology"/>
<evidence type="ECO:0000313" key="4">
    <source>
        <dbReference type="Proteomes" id="UP000054010"/>
    </source>
</evidence>
<dbReference type="CDD" id="cd05233">
    <property type="entry name" value="SDR_c"/>
    <property type="match status" value="2"/>
</dbReference>
<comment type="similarity">
    <text evidence="1">Belongs to the short-chain dehydrogenases/reductases (SDR) family.</text>
</comment>
<dbReference type="Gene3D" id="3.40.50.720">
    <property type="entry name" value="NAD(P)-binding Rossmann-like Domain"/>
    <property type="match status" value="2"/>
</dbReference>
<dbReference type="AlphaFoldDB" id="E1IB46"/>
<keyword evidence="2" id="KW-0560">Oxidoreductase</keyword>
<protein>
    <submittedName>
        <fullName evidence="3">Short-chain dehydrogenase/reductase SDR</fullName>
    </submittedName>
</protein>
<dbReference type="PRINTS" id="PR00080">
    <property type="entry name" value="SDRFAMILY"/>
</dbReference>
<dbReference type="STRING" id="765420.OSCT_0547"/>
<dbReference type="PANTHER" id="PTHR42760:SF40">
    <property type="entry name" value="3-OXOACYL-[ACYL-CARRIER-PROTEIN] REDUCTASE, CHLOROPLASTIC"/>
    <property type="match status" value="1"/>
</dbReference>
<dbReference type="HOGENOM" id="CLU_269790_0_0_0"/>
<dbReference type="FunFam" id="3.40.50.720:FF:000084">
    <property type="entry name" value="Short-chain dehydrogenase reductase"/>
    <property type="match status" value="2"/>
</dbReference>
<sequence>MFMTRLNDKIALITGGAGTIGEVITRRYLEEGATVVMAGRNRDKLDRYRERLITEFHALPERVMVVRMDGSSNAEVRMGIAAVVAHFGRIDILVNNAGSAGARQRLPAIPLLRSELQADETETLADSIGNLIGITWNLIRAAAPFMPAGSSVINISTIFARTDYYGRIPYVVPKAALHALTLAAATELGERGIRVNQINPGPIDSDRIRTVFRRMDELKGVPEQSTADGFFQMMRLRRPNAEGDLVKGFPKTLDVANVAVFLGSAESAALSGETLDVTHGMAVPTESRTTLTSRPGLRAVDGSGHTTLICVGDQIEEAAALTGVLRACGAEVVIGFRSRAAIARFDHLIERGRHLPSQEHVAPVLLYLNPTEPESIDQALRWMATNLDLPTSVIILPAQRQPLPPSVVRASDEEVAYFLRDELSGMIVLASRLARFWQQATLAPGNAPIQPRVLFMTNPDDGQGNLYAEILRAGVEQLCRVWRHESQLDYTRLAQMDAHPPHIRPVWANQLVRFANNEQENLEYCCAWVAKILLSERTIEELNLYLPRQIGSTTGSRQPSFGWAENLIGLHLGKTALITGGSAGIGSQIARLLALSGARVMLCARDERKLIQMRDMIIAELTEVGYNQVESRVQICAGCDVGEEEQLEIAVQRTLDLFGHVDYLINNAGIAGAEEMVLDLPLEAWQRTLRTNLISNYSLIRKLAPQMKSRGSGYILNVSSYFGGEKYAAIPYPNRADYAVSKAGQRALGEALARLLGPEVQINAMAPGPVEGERLRGSGDRPGLFLRRGRLILENKRLNDLHATLIAAERETQVGMRDLLARLLHNDVCALIDDPAAPTHLRALAERIWEQSDPNSYARAFFMNANIATKLLARLFNADQIDAQTFHTSQPNLPPEPFFARTQIDREARRVRDGVMSMLYLQRMPTEFDVALATVYYLNDRSVSGETFHPSGGLRHERTPTGAELYGSPAPQRLASLAGSTVYLIGESMAAHLEALARAYIERYAATRVVLICATPAGVERFSHHLADHLASGALAILSAEEGIEAALSEALRRFGPPGPVVSTPFQPLPSQPLIGRNDSDWSTVLDVAGFSAMCEQQLTHHFRVTRKLSLVAGVSLVLVTPETDSHSSTEQFALANFVKTTLHAFTATVGVECERTAHRILVNQVDLGRQARAEEPRSPAEQAQEMERFIDAIMLTTAPIPAEEDNRYTGRIYRGRAITV</sequence>
<dbReference type="PANTHER" id="PTHR42760">
    <property type="entry name" value="SHORT-CHAIN DEHYDROGENASES/REDUCTASES FAMILY MEMBER"/>
    <property type="match status" value="1"/>
</dbReference>
<dbReference type="Proteomes" id="UP000054010">
    <property type="component" value="Unassembled WGS sequence"/>
</dbReference>
<dbReference type="PRINTS" id="PR00081">
    <property type="entry name" value="GDHRDH"/>
</dbReference>
<evidence type="ECO:0000256" key="2">
    <source>
        <dbReference type="ARBA" id="ARBA00023002"/>
    </source>
</evidence>
<dbReference type="OrthoDB" id="9809287at2"/>
<dbReference type="InterPro" id="IPR036291">
    <property type="entry name" value="NAD(P)-bd_dom_sf"/>
</dbReference>
<name>E1IB46_9CHLR</name>
<dbReference type="GO" id="GO:0030497">
    <property type="term" value="P:fatty acid elongation"/>
    <property type="evidence" value="ECO:0007669"/>
    <property type="project" value="TreeGrafter"/>
</dbReference>
<evidence type="ECO:0000313" key="3">
    <source>
        <dbReference type="EMBL" id="EFO81531.1"/>
    </source>
</evidence>
<dbReference type="eggNOG" id="COG1028">
    <property type="taxonomic scope" value="Bacteria"/>
</dbReference>
<reference evidence="3 4" key="1">
    <citation type="journal article" date="2011" name="J. Bacteriol.">
        <title>Draft genome sequence of the anoxygenic filamentous phototrophic bacterium Oscillochloris trichoides subsp. DG-6.</title>
        <authorList>
            <person name="Kuznetsov B.B."/>
            <person name="Ivanovsky R.N."/>
            <person name="Keppen O.I."/>
            <person name="Sukhacheva M.V."/>
            <person name="Bumazhkin B.K."/>
            <person name="Patutina E.O."/>
            <person name="Beletsky A.V."/>
            <person name="Mardanov A.V."/>
            <person name="Baslerov R.V."/>
            <person name="Panteleeva A.N."/>
            <person name="Kolganova T.V."/>
            <person name="Ravin N.V."/>
            <person name="Skryabin K.G."/>
        </authorList>
    </citation>
    <scope>NUCLEOTIDE SEQUENCE [LARGE SCALE GENOMIC DNA]</scope>
    <source>
        <strain evidence="3 4">DG-6</strain>
    </source>
</reference>
<accession>E1IB46</accession>
<organism evidence="3 4">
    <name type="scientific">Oscillochloris trichoides DG-6</name>
    <dbReference type="NCBI Taxonomy" id="765420"/>
    <lineage>
        <taxon>Bacteria</taxon>
        <taxon>Bacillati</taxon>
        <taxon>Chloroflexota</taxon>
        <taxon>Chloroflexia</taxon>
        <taxon>Chloroflexales</taxon>
        <taxon>Chloroflexineae</taxon>
        <taxon>Oscillochloridaceae</taxon>
        <taxon>Oscillochloris</taxon>
    </lineage>
</organism>
<keyword evidence="4" id="KW-1185">Reference proteome</keyword>
<evidence type="ECO:0000256" key="1">
    <source>
        <dbReference type="ARBA" id="ARBA00006484"/>
    </source>
</evidence>
<dbReference type="InterPro" id="IPR002347">
    <property type="entry name" value="SDR_fam"/>
</dbReference>
<comment type="caution">
    <text evidence="3">The sequence shown here is derived from an EMBL/GenBank/DDBJ whole genome shotgun (WGS) entry which is preliminary data.</text>
</comment>
<gene>
    <name evidence="3" type="ORF">OSCT_0547</name>
</gene>